<reference evidence="1" key="1">
    <citation type="submission" date="2016-10" db="EMBL/GenBank/DDBJ databases">
        <authorList>
            <person name="Benchimol M."/>
            <person name="Almeida L.G."/>
            <person name="Vasconcelos A.T."/>
            <person name="Perreira-Neves A."/>
            <person name="Rosa I.A."/>
            <person name="Tasca T."/>
            <person name="Bogo M.R."/>
            <person name="de Souza W."/>
        </authorList>
    </citation>
    <scope>NUCLEOTIDE SEQUENCE [LARGE SCALE GENOMIC DNA]</scope>
    <source>
        <strain evidence="1">K</strain>
    </source>
</reference>
<protein>
    <submittedName>
        <fullName evidence="1">Uncharacterized protein</fullName>
    </submittedName>
</protein>
<evidence type="ECO:0000313" key="2">
    <source>
        <dbReference type="Proteomes" id="UP000179807"/>
    </source>
</evidence>
<sequence>MRTRKIGGKELRVLYKKNGEIDGRCQLARYCKARGLDSNMFVDDYDNSNYQLEEPPFLCTSRIKYLQQFFLYKIRRIGETLDPNCDFVFFLKKVIPEYDPGSRRILIFFYGNIDGRCQVALDIQKILAARDFGNHSFTSSSDYSSNEYSSSFPELSQAVKKESISSDSYYLDDEEDSYYYETCDDESDSFRLRNISAYPEVSLTSNQEIKSRGKVFNDYEIQQGSEVNEEISTFDQESSSDISYTKIVQDDIPIPESNDIGLFFLTKSTNDSQDNDNYQNDFFFYDLQKYNNNENEYNNNFFLYNNNENEYNNNENEYNIFFNEYNNCNEIIHLNQTASFF</sequence>
<keyword evidence="2" id="KW-1185">Reference proteome</keyword>
<dbReference type="OrthoDB" id="10683317at2759"/>
<dbReference type="RefSeq" id="XP_068355968.1">
    <property type="nucleotide sequence ID" value="XM_068507038.1"/>
</dbReference>
<dbReference type="AlphaFoldDB" id="A0A1J4JWK7"/>
<organism evidence="1 2">
    <name type="scientific">Tritrichomonas foetus</name>
    <dbReference type="NCBI Taxonomy" id="1144522"/>
    <lineage>
        <taxon>Eukaryota</taxon>
        <taxon>Metamonada</taxon>
        <taxon>Parabasalia</taxon>
        <taxon>Tritrichomonadida</taxon>
        <taxon>Tritrichomonadidae</taxon>
        <taxon>Tritrichomonas</taxon>
    </lineage>
</organism>
<dbReference type="GeneID" id="94841742"/>
<dbReference type="Proteomes" id="UP000179807">
    <property type="component" value="Unassembled WGS sequence"/>
</dbReference>
<evidence type="ECO:0000313" key="1">
    <source>
        <dbReference type="EMBL" id="OHT02832.1"/>
    </source>
</evidence>
<dbReference type="VEuPathDB" id="TrichDB:TRFO_29897"/>
<proteinExistence type="predicted"/>
<name>A0A1J4JWK7_9EUKA</name>
<accession>A0A1J4JWK7</accession>
<dbReference type="EMBL" id="MLAK01000850">
    <property type="protein sequence ID" value="OHT02832.1"/>
    <property type="molecule type" value="Genomic_DNA"/>
</dbReference>
<comment type="caution">
    <text evidence="1">The sequence shown here is derived from an EMBL/GenBank/DDBJ whole genome shotgun (WGS) entry which is preliminary data.</text>
</comment>
<gene>
    <name evidence="1" type="ORF">TRFO_29897</name>
</gene>